<reference evidence="1 2" key="1">
    <citation type="submission" date="2019-12" db="EMBL/GenBank/DDBJ databases">
        <authorList>
            <person name="Alioto T."/>
            <person name="Alioto T."/>
            <person name="Gomez Garrido J."/>
        </authorList>
    </citation>
    <scope>NUCLEOTIDE SEQUENCE [LARGE SCALE GENOMIC DNA]</scope>
</reference>
<dbReference type="PANTHER" id="PTHR33873:SF15">
    <property type="entry name" value="TRANSCRIPTION FACTOR VOZ2"/>
    <property type="match status" value="1"/>
</dbReference>
<dbReference type="Gramene" id="OE9A106539T1">
    <property type="protein sequence ID" value="OE9A106539C1"/>
    <property type="gene ID" value="OE9A106539"/>
</dbReference>
<gene>
    <name evidence="1" type="ORF">OLEA9_A106539</name>
</gene>
<keyword evidence="2" id="KW-1185">Reference proteome</keyword>
<comment type="caution">
    <text evidence="1">The sequence shown here is derived from an EMBL/GenBank/DDBJ whole genome shotgun (WGS) entry which is preliminary data.</text>
</comment>
<dbReference type="AlphaFoldDB" id="A0A8S0U593"/>
<dbReference type="Proteomes" id="UP000594638">
    <property type="component" value="Unassembled WGS sequence"/>
</dbReference>
<proteinExistence type="predicted"/>
<dbReference type="GO" id="GO:0043565">
    <property type="term" value="F:sequence-specific DNA binding"/>
    <property type="evidence" value="ECO:0007669"/>
    <property type="project" value="TreeGrafter"/>
</dbReference>
<sequence>MNGYGGLKRSYYREPELMENFRWHLYESGIEYYTFAFARLEVKRVNGKKSRKGKLSKDSVINLQMQMGKLAAEFPSHKKSTGKGRVMSNLKEESGKIYLAANAKMPTVEGFDSYILNSLNGSCLT</sequence>
<organism evidence="1 2">
    <name type="scientific">Olea europaea subsp. europaea</name>
    <dbReference type="NCBI Taxonomy" id="158383"/>
    <lineage>
        <taxon>Eukaryota</taxon>
        <taxon>Viridiplantae</taxon>
        <taxon>Streptophyta</taxon>
        <taxon>Embryophyta</taxon>
        <taxon>Tracheophyta</taxon>
        <taxon>Spermatophyta</taxon>
        <taxon>Magnoliopsida</taxon>
        <taxon>eudicotyledons</taxon>
        <taxon>Gunneridae</taxon>
        <taxon>Pentapetalae</taxon>
        <taxon>asterids</taxon>
        <taxon>lamiids</taxon>
        <taxon>Lamiales</taxon>
        <taxon>Oleaceae</taxon>
        <taxon>Oleeae</taxon>
        <taxon>Olea</taxon>
    </lineage>
</organism>
<dbReference type="OrthoDB" id="1848362at2759"/>
<dbReference type="GO" id="GO:0048578">
    <property type="term" value="P:positive regulation of long-day photoperiodism, flowering"/>
    <property type="evidence" value="ECO:0007669"/>
    <property type="project" value="InterPro"/>
</dbReference>
<evidence type="ECO:0000313" key="1">
    <source>
        <dbReference type="EMBL" id="CAA3012502.1"/>
    </source>
</evidence>
<protein>
    <submittedName>
        <fullName evidence="1">Uncharacterized protein</fullName>
    </submittedName>
</protein>
<dbReference type="GO" id="GO:0005634">
    <property type="term" value="C:nucleus"/>
    <property type="evidence" value="ECO:0007669"/>
    <property type="project" value="TreeGrafter"/>
</dbReference>
<dbReference type="GO" id="GO:0045893">
    <property type="term" value="P:positive regulation of DNA-templated transcription"/>
    <property type="evidence" value="ECO:0007669"/>
    <property type="project" value="TreeGrafter"/>
</dbReference>
<name>A0A8S0U593_OLEEU</name>
<dbReference type="PANTHER" id="PTHR33873">
    <property type="entry name" value="TRANSCRIPTION FACTOR VOZ1"/>
    <property type="match status" value="1"/>
</dbReference>
<dbReference type="InterPro" id="IPR039277">
    <property type="entry name" value="VOZ1/VOZ2"/>
</dbReference>
<accession>A0A8S0U593</accession>
<evidence type="ECO:0000313" key="2">
    <source>
        <dbReference type="Proteomes" id="UP000594638"/>
    </source>
</evidence>
<dbReference type="EMBL" id="CACTIH010007403">
    <property type="protein sequence ID" value="CAA3012502.1"/>
    <property type="molecule type" value="Genomic_DNA"/>
</dbReference>